<dbReference type="SUPFAM" id="SSF52540">
    <property type="entry name" value="P-loop containing nucleoside triphosphate hydrolases"/>
    <property type="match status" value="1"/>
</dbReference>
<sequence>MINLKPLVVGISGYSGVGKSTIIYELSKILGPSVICLFFDDYVSRSDFPVNIKDWIQDGANPNVIKTPILREHLKALVQGRSVIAPISNGWAKEHLDRESIRTINPGKIILLEEPFGREREEIKDLIDIVIYLDVPLEIALARRILDLNKSQELRNDPMVLINLLDHFLIEYLYNGVRDMYFEIGNKIKNNCDTVINATQELAQIIEDIMNYLKDYKVFDCIIRK</sequence>
<comment type="caution">
    <text evidence="2">The sequence shown here is derived from an EMBL/GenBank/DDBJ whole genome shotgun (WGS) entry which is preliminary data.</text>
</comment>
<proteinExistence type="predicted"/>
<dbReference type="Pfam" id="PF00485">
    <property type="entry name" value="PRK"/>
    <property type="match status" value="1"/>
</dbReference>
<protein>
    <recommendedName>
        <fullName evidence="1">Phosphoribulokinase/uridine kinase domain-containing protein</fullName>
    </recommendedName>
</protein>
<reference evidence="2 3" key="1">
    <citation type="submission" date="2019-03" db="EMBL/GenBank/DDBJ databases">
        <authorList>
            <person name="Kim M.K.M."/>
        </authorList>
    </citation>
    <scope>NUCLEOTIDE SEQUENCE [LARGE SCALE GENOMIC DNA]</scope>
    <source>
        <strain evidence="2 3">18JY21-1</strain>
    </source>
</reference>
<keyword evidence="3" id="KW-1185">Reference proteome</keyword>
<dbReference type="Proteomes" id="UP000295418">
    <property type="component" value="Unassembled WGS sequence"/>
</dbReference>
<gene>
    <name evidence="2" type="ORF">E0485_05490</name>
</gene>
<organism evidence="2 3">
    <name type="scientific">Paenibacillus albiflavus</name>
    <dbReference type="NCBI Taxonomy" id="2545760"/>
    <lineage>
        <taxon>Bacteria</taxon>
        <taxon>Bacillati</taxon>
        <taxon>Bacillota</taxon>
        <taxon>Bacilli</taxon>
        <taxon>Bacillales</taxon>
        <taxon>Paenibacillaceae</taxon>
        <taxon>Paenibacillus</taxon>
    </lineage>
</organism>
<dbReference type="InterPro" id="IPR027417">
    <property type="entry name" value="P-loop_NTPase"/>
</dbReference>
<dbReference type="AlphaFoldDB" id="A0A4R4ELW9"/>
<evidence type="ECO:0000313" key="3">
    <source>
        <dbReference type="Proteomes" id="UP000295418"/>
    </source>
</evidence>
<dbReference type="OrthoDB" id="6291705at2"/>
<dbReference type="Gene3D" id="3.40.50.300">
    <property type="entry name" value="P-loop containing nucleotide triphosphate hydrolases"/>
    <property type="match status" value="1"/>
</dbReference>
<dbReference type="GO" id="GO:0005524">
    <property type="term" value="F:ATP binding"/>
    <property type="evidence" value="ECO:0007669"/>
    <property type="project" value="InterPro"/>
</dbReference>
<feature type="domain" description="Phosphoribulokinase/uridine kinase" evidence="1">
    <location>
        <begin position="8"/>
        <end position="145"/>
    </location>
</feature>
<dbReference type="InterPro" id="IPR006083">
    <property type="entry name" value="PRK/URK"/>
</dbReference>
<dbReference type="GO" id="GO:0016301">
    <property type="term" value="F:kinase activity"/>
    <property type="evidence" value="ECO:0007669"/>
    <property type="project" value="InterPro"/>
</dbReference>
<accession>A0A4R4ELW9</accession>
<dbReference type="EMBL" id="SKFG01000003">
    <property type="protein sequence ID" value="TCZ79318.1"/>
    <property type="molecule type" value="Genomic_DNA"/>
</dbReference>
<evidence type="ECO:0000259" key="1">
    <source>
        <dbReference type="Pfam" id="PF00485"/>
    </source>
</evidence>
<name>A0A4R4ELW9_9BACL</name>
<evidence type="ECO:0000313" key="2">
    <source>
        <dbReference type="EMBL" id="TCZ79318.1"/>
    </source>
</evidence>